<dbReference type="CTD" id="9949736"/>
<evidence type="ECO:0000313" key="2">
    <source>
        <dbReference type="EMBL" id="EFO16232.1"/>
    </source>
</evidence>
<reference evidence="2" key="1">
    <citation type="submission" date="2012-04" db="EMBL/GenBank/DDBJ databases">
        <title>The Genome Sequence of Loa loa.</title>
        <authorList>
            <consortium name="The Broad Institute Genome Sequencing Platform"/>
            <consortium name="Broad Institute Genome Sequencing Center for Infectious Disease"/>
            <person name="Nutman T.B."/>
            <person name="Fink D.L."/>
            <person name="Russ C."/>
            <person name="Young S."/>
            <person name="Zeng Q."/>
            <person name="Gargeya S."/>
            <person name="Alvarado L."/>
            <person name="Berlin A."/>
            <person name="Chapman S.B."/>
            <person name="Chen Z."/>
            <person name="Freedman E."/>
            <person name="Gellesch M."/>
            <person name="Goldberg J."/>
            <person name="Griggs A."/>
            <person name="Gujja S."/>
            <person name="Heilman E.R."/>
            <person name="Heiman D."/>
            <person name="Howarth C."/>
            <person name="Mehta T."/>
            <person name="Neiman D."/>
            <person name="Pearson M."/>
            <person name="Roberts A."/>
            <person name="Saif S."/>
            <person name="Shea T."/>
            <person name="Shenoy N."/>
            <person name="Sisk P."/>
            <person name="Stolte C."/>
            <person name="Sykes S."/>
            <person name="White J."/>
            <person name="Yandava C."/>
            <person name="Haas B."/>
            <person name="Henn M.R."/>
            <person name="Nusbaum C."/>
            <person name="Birren B."/>
        </authorList>
    </citation>
    <scope>NUCLEOTIDE SEQUENCE [LARGE SCALE GENOMIC DNA]</scope>
</reference>
<dbReference type="GeneID" id="9949736"/>
<keyword evidence="1" id="KW-0472">Membrane</keyword>
<gene>
    <name evidence="2" type="ORF">LOAG_12275</name>
</gene>
<dbReference type="InParanoid" id="A0A1S0TLL8"/>
<keyword evidence="1" id="KW-0812">Transmembrane</keyword>
<accession>A0A1S0TLL8</accession>
<dbReference type="EMBL" id="JH712153">
    <property type="protein sequence ID" value="EFO16232.1"/>
    <property type="molecule type" value="Genomic_DNA"/>
</dbReference>
<feature type="transmembrane region" description="Helical" evidence="1">
    <location>
        <begin position="26"/>
        <end position="49"/>
    </location>
</feature>
<proteinExistence type="predicted"/>
<evidence type="ECO:0000256" key="1">
    <source>
        <dbReference type="SAM" id="Phobius"/>
    </source>
</evidence>
<dbReference type="RefSeq" id="XP_003147837.1">
    <property type="nucleotide sequence ID" value="XM_003147789.1"/>
</dbReference>
<dbReference type="AlphaFoldDB" id="A0A1S0TLL8"/>
<protein>
    <submittedName>
        <fullName evidence="2">Uncharacterized protein</fullName>
    </submittedName>
</protein>
<dbReference type="KEGG" id="loa:LOAG_12275"/>
<organism evidence="2">
    <name type="scientific">Loa loa</name>
    <name type="common">Eye worm</name>
    <name type="synonym">Filaria loa</name>
    <dbReference type="NCBI Taxonomy" id="7209"/>
    <lineage>
        <taxon>Eukaryota</taxon>
        <taxon>Metazoa</taxon>
        <taxon>Ecdysozoa</taxon>
        <taxon>Nematoda</taxon>
        <taxon>Chromadorea</taxon>
        <taxon>Rhabditida</taxon>
        <taxon>Spirurina</taxon>
        <taxon>Spiruromorpha</taxon>
        <taxon>Filarioidea</taxon>
        <taxon>Onchocercidae</taxon>
        <taxon>Loa</taxon>
    </lineage>
</organism>
<sequence length="108" mass="12471">MYESVLKEEKLFPKYPSTNQHTRVRVLCLCICVCVCVRTYMSVCMYLHVLVCMYVSARVDNGTTGYPGELIPSTNLRPQLVQSREIEEDSKKQMRMMEALVLFVAPEQ</sequence>
<name>A0A1S0TLL8_LOALO</name>
<keyword evidence="1" id="KW-1133">Transmembrane helix</keyword>